<reference evidence="1 4" key="2">
    <citation type="submission" date="2019-07" db="EMBL/GenBank/DDBJ databases">
        <title>Whole genome shotgun sequence of Myxococcus fulvus NBRC 100333.</title>
        <authorList>
            <person name="Hosoyama A."/>
            <person name="Uohara A."/>
            <person name="Ohji S."/>
            <person name="Ichikawa N."/>
        </authorList>
    </citation>
    <scope>NUCLEOTIDE SEQUENCE [LARGE SCALE GENOMIC DNA]</scope>
    <source>
        <strain evidence="1 4">NBRC 100333</strain>
    </source>
</reference>
<comment type="caution">
    <text evidence="1">The sequence shown here is derived from an EMBL/GenBank/DDBJ whole genome shotgun (WGS) entry which is preliminary data.</text>
</comment>
<sequence length="96" mass="10505">MSLDVNPASEASKHDYEAPPVVRAEHAEGSFTRLIEQQTAKIPSHVFLFASLCSMGTSLCLELMGRTQPARFVGSWVSPLLVMGVYNKLVKLLGSR</sequence>
<evidence type="ECO:0000313" key="3">
    <source>
        <dbReference type="Proteomes" id="UP000183760"/>
    </source>
</evidence>
<proteinExistence type="predicted"/>
<dbReference type="EMBL" id="BJXR01000026">
    <property type="protein sequence ID" value="GEN07868.1"/>
    <property type="molecule type" value="Genomic_DNA"/>
</dbReference>
<dbReference type="Proteomes" id="UP000321514">
    <property type="component" value="Unassembled WGS sequence"/>
</dbReference>
<dbReference type="RefSeq" id="WP_083559470.1">
    <property type="nucleotide sequence ID" value="NZ_BJXR01000026.1"/>
</dbReference>
<dbReference type="AlphaFoldDB" id="A0A511T3F3"/>
<evidence type="ECO:0000313" key="4">
    <source>
        <dbReference type="Proteomes" id="UP000321514"/>
    </source>
</evidence>
<name>A0A511T3F3_MYXFU</name>
<dbReference type="Proteomes" id="UP000183760">
    <property type="component" value="Unassembled WGS sequence"/>
</dbReference>
<keyword evidence="3" id="KW-1185">Reference proteome</keyword>
<reference evidence="2 3" key="1">
    <citation type="submission" date="2016-10" db="EMBL/GenBank/DDBJ databases">
        <authorList>
            <person name="Varghese N."/>
            <person name="Submissions S."/>
        </authorList>
    </citation>
    <scope>NUCLEOTIDE SEQUENCE [LARGE SCALE GENOMIC DNA]</scope>
    <source>
        <strain evidence="2 3">DSM 16525</strain>
    </source>
</reference>
<protein>
    <submittedName>
        <fullName evidence="1">Uncharacterized protein</fullName>
    </submittedName>
</protein>
<evidence type="ECO:0000313" key="1">
    <source>
        <dbReference type="EMBL" id="GEN07868.1"/>
    </source>
</evidence>
<evidence type="ECO:0000313" key="2">
    <source>
        <dbReference type="EMBL" id="SES77112.1"/>
    </source>
</evidence>
<dbReference type="EMBL" id="FOIB01000001">
    <property type="protein sequence ID" value="SES77112.1"/>
    <property type="molecule type" value="Genomic_DNA"/>
</dbReference>
<dbReference type="STRING" id="1334629.MFUL124B02_01420"/>
<dbReference type="OrthoDB" id="5382936at2"/>
<gene>
    <name evidence="1" type="ORF">MFU01_29050</name>
    <name evidence="2" type="ORF">SAMN05443572_101105</name>
</gene>
<accession>A0A511T3F3</accession>
<organism evidence="1 4">
    <name type="scientific">Myxococcus fulvus</name>
    <dbReference type="NCBI Taxonomy" id="33"/>
    <lineage>
        <taxon>Bacteria</taxon>
        <taxon>Pseudomonadati</taxon>
        <taxon>Myxococcota</taxon>
        <taxon>Myxococcia</taxon>
        <taxon>Myxococcales</taxon>
        <taxon>Cystobacterineae</taxon>
        <taxon>Myxococcaceae</taxon>
        <taxon>Myxococcus</taxon>
    </lineage>
</organism>